<proteinExistence type="predicted"/>
<evidence type="ECO:0000313" key="3">
    <source>
        <dbReference type="Proteomes" id="UP000887578"/>
    </source>
</evidence>
<dbReference type="InterPro" id="IPR019129">
    <property type="entry name" value="Folate-sensitive_fs_Fra10Ac1"/>
</dbReference>
<name>A0A914Q3A1_9BILA</name>
<feature type="compositionally biased region" description="Basic and acidic residues" evidence="1">
    <location>
        <begin position="238"/>
        <end position="256"/>
    </location>
</feature>
<protein>
    <submittedName>
        <fullName evidence="4">SAC3/GANP/THP3 conserved domain-containing protein</fullName>
    </submittedName>
</protein>
<dbReference type="Pfam" id="PF09725">
    <property type="entry name" value="Fra10Ac1"/>
    <property type="match status" value="1"/>
</dbReference>
<dbReference type="GO" id="GO:0006406">
    <property type="term" value="P:mRNA export from nucleus"/>
    <property type="evidence" value="ECO:0007669"/>
    <property type="project" value="TreeGrafter"/>
</dbReference>
<feature type="domain" description="SAC3/GANP/THP3 conserved" evidence="2">
    <location>
        <begin position="292"/>
        <end position="567"/>
    </location>
</feature>
<dbReference type="Pfam" id="PF03399">
    <property type="entry name" value="SAC3_GANP"/>
    <property type="match status" value="1"/>
</dbReference>
<sequence length="604" mass="71135">MGDGHLKKYETKPTKHPLARLKKHYQGLDAFTRHKQMINNYFLYYPGAHEKFKERDTSKDKNDYDIIRENHKFLWNSDDITEAEKSWDAKLAKRYYDKLFKEYCIADLTFYEKNKVAMRWRIEREVKSGKGQFICGEKHCEKDKGLESWEVNFTYKEHGEKKSALVKLRLCPTCSAKLNYHSMKKRVSKEKKKESRKRQKKSKEKSSKKSKKEDEESSSSDSSDEDKTEEKEDEDKNESEISQKAREEAKIAKEASKQMTSIQHEFYEIINKKLAPSNSRKNIPLKGKCKGMCSKREINFRSKNHLIHPMETSTPFASMKRSERKPQIHKMIKEYSRPAADKLVSLEDVRPYDVLIISTEYLLGLLDSYQQPNQWQIVYGFVADRFRAIRQDLIVQQLPPQQIIRLLELQIPFYLNGRKRCEDLKIQSYDKKLHHSETDETFSRWFEAVKLGGEFSNEIFKAYIFYYLNKENIAYEIIEILGFNENSAELLNIVFAFLNKNYSRFFQEFKNQKVDYIRNALWIHSGLMRFEALQTFRLAFGAKGVTFPLEILADLLALPSIKSLDECLKLLFHVPNGIPIPFTFFGLSITSLDSSQLSHHWFSV</sequence>
<dbReference type="InterPro" id="IPR005062">
    <property type="entry name" value="SAC3/GANP/THP3_conserved"/>
</dbReference>
<feature type="compositionally biased region" description="Basic residues" evidence="1">
    <location>
        <begin position="182"/>
        <end position="203"/>
    </location>
</feature>
<dbReference type="GO" id="GO:0005737">
    <property type="term" value="C:cytoplasm"/>
    <property type="evidence" value="ECO:0007669"/>
    <property type="project" value="TreeGrafter"/>
</dbReference>
<evidence type="ECO:0000313" key="4">
    <source>
        <dbReference type="WBParaSite" id="PDA_v2.g25698.t1"/>
    </source>
</evidence>
<dbReference type="InterPro" id="IPR045107">
    <property type="entry name" value="SAC3/GANP/THP3"/>
</dbReference>
<reference evidence="4" key="1">
    <citation type="submission" date="2022-11" db="UniProtKB">
        <authorList>
            <consortium name="WormBaseParasite"/>
        </authorList>
    </citation>
    <scope>IDENTIFICATION</scope>
</reference>
<dbReference type="AlphaFoldDB" id="A0A914Q3A1"/>
<dbReference type="WBParaSite" id="PDA_v2.g25698.t1">
    <property type="protein sequence ID" value="PDA_v2.g25698.t1"/>
    <property type="gene ID" value="PDA_v2.g25698"/>
</dbReference>
<feature type="compositionally biased region" description="Acidic residues" evidence="1">
    <location>
        <begin position="215"/>
        <end position="237"/>
    </location>
</feature>
<evidence type="ECO:0000259" key="2">
    <source>
        <dbReference type="Pfam" id="PF03399"/>
    </source>
</evidence>
<feature type="region of interest" description="Disordered" evidence="1">
    <location>
        <begin position="182"/>
        <end position="257"/>
    </location>
</feature>
<organism evidence="3 4">
    <name type="scientific">Panagrolaimus davidi</name>
    <dbReference type="NCBI Taxonomy" id="227884"/>
    <lineage>
        <taxon>Eukaryota</taxon>
        <taxon>Metazoa</taxon>
        <taxon>Ecdysozoa</taxon>
        <taxon>Nematoda</taxon>
        <taxon>Chromadorea</taxon>
        <taxon>Rhabditida</taxon>
        <taxon>Tylenchina</taxon>
        <taxon>Panagrolaimomorpha</taxon>
        <taxon>Panagrolaimoidea</taxon>
        <taxon>Panagrolaimidae</taxon>
        <taxon>Panagrolaimus</taxon>
    </lineage>
</organism>
<keyword evidence="3" id="KW-1185">Reference proteome</keyword>
<dbReference type="GO" id="GO:0070390">
    <property type="term" value="C:transcription export complex 2"/>
    <property type="evidence" value="ECO:0007669"/>
    <property type="project" value="TreeGrafter"/>
</dbReference>
<accession>A0A914Q3A1</accession>
<dbReference type="PANTHER" id="PTHR12436">
    <property type="entry name" value="80 KDA MCM3-ASSOCIATED PROTEIN"/>
    <property type="match status" value="1"/>
</dbReference>
<dbReference type="Gene3D" id="1.25.40.990">
    <property type="match status" value="1"/>
</dbReference>
<dbReference type="PANTHER" id="PTHR12436:SF3">
    <property type="entry name" value="GERMINAL-CENTER ASSOCIATED NUCLEAR PROTEIN"/>
    <property type="match status" value="1"/>
</dbReference>
<evidence type="ECO:0000256" key="1">
    <source>
        <dbReference type="SAM" id="MobiDB-lite"/>
    </source>
</evidence>
<feature type="compositionally biased region" description="Basic and acidic residues" evidence="1">
    <location>
        <begin position="204"/>
        <end position="214"/>
    </location>
</feature>
<dbReference type="Proteomes" id="UP000887578">
    <property type="component" value="Unplaced"/>
</dbReference>